<organism evidence="1 2">
    <name type="scientific">Eiseniibacteriota bacterium</name>
    <dbReference type="NCBI Taxonomy" id="2212470"/>
    <lineage>
        <taxon>Bacteria</taxon>
        <taxon>Candidatus Eiseniibacteriota</taxon>
    </lineage>
</organism>
<dbReference type="Proteomes" id="UP000316609">
    <property type="component" value="Unassembled WGS sequence"/>
</dbReference>
<name>A0A538TT83_UNCEI</name>
<gene>
    <name evidence="1" type="ORF">E6K78_06025</name>
</gene>
<evidence type="ECO:0000313" key="2">
    <source>
        <dbReference type="Proteomes" id="UP000316609"/>
    </source>
</evidence>
<dbReference type="EMBL" id="VBOY01000053">
    <property type="protein sequence ID" value="TMQ66837.1"/>
    <property type="molecule type" value="Genomic_DNA"/>
</dbReference>
<sequence>MTLATVPAQAAAVSLLLPQTRTGTVQSVRPVDIHGDRYLDLAVSLDDPGSAPVVGRVGAMECPPDLKPGDRVSLRFTMGVITSVSRA</sequence>
<reference evidence="1 2" key="1">
    <citation type="journal article" date="2019" name="Nat. Microbiol.">
        <title>Mediterranean grassland soil C-N compound turnover is dependent on rainfall and depth, and is mediated by genomically divergent microorganisms.</title>
        <authorList>
            <person name="Diamond S."/>
            <person name="Andeer P.F."/>
            <person name="Li Z."/>
            <person name="Crits-Christoph A."/>
            <person name="Burstein D."/>
            <person name="Anantharaman K."/>
            <person name="Lane K.R."/>
            <person name="Thomas B.C."/>
            <person name="Pan C."/>
            <person name="Northen T.R."/>
            <person name="Banfield J.F."/>
        </authorList>
    </citation>
    <scope>NUCLEOTIDE SEQUENCE [LARGE SCALE GENOMIC DNA]</scope>
    <source>
        <strain evidence="1">WS_8</strain>
    </source>
</reference>
<accession>A0A538TT83</accession>
<comment type="caution">
    <text evidence="1">The sequence shown here is derived from an EMBL/GenBank/DDBJ whole genome shotgun (WGS) entry which is preliminary data.</text>
</comment>
<evidence type="ECO:0008006" key="3">
    <source>
        <dbReference type="Google" id="ProtNLM"/>
    </source>
</evidence>
<proteinExistence type="predicted"/>
<evidence type="ECO:0000313" key="1">
    <source>
        <dbReference type="EMBL" id="TMQ66837.1"/>
    </source>
</evidence>
<dbReference type="AlphaFoldDB" id="A0A538TT83"/>
<protein>
    <recommendedName>
        <fullName evidence="3">DUF5666 domain-containing protein</fullName>
    </recommendedName>
</protein>